<evidence type="ECO:0000256" key="2">
    <source>
        <dbReference type="ARBA" id="ARBA00023125"/>
    </source>
</evidence>
<gene>
    <name evidence="6" type="ORF">BCL57_002651</name>
    <name evidence="7" type="ORF">SAMN04489721_1523</name>
</gene>
<sequence>MPTPTRITPDSLRAAARTVLERDGRDGLTMQAVATALGVRAPSLYKHVRDRDDLVRVVVDDVSRELGDRLDVALADAGADAATAVRALAEVARRFAHEHPQGYALVFGPLPGSASPDRAALDHGAAALLEAARRLVGEEHALKAARTLTAWMHGFTSMELVGAFRLGGEVDAAWSYGLERIVAGLAADGRGRAG</sequence>
<dbReference type="AlphaFoldDB" id="A0A1H1T8U9"/>
<keyword evidence="3" id="KW-0804">Transcription</keyword>
<accession>A0A1H1T8U9</accession>
<reference evidence="6" key="3">
    <citation type="submission" date="2022-06" db="EMBL/GenBank/DDBJ databases">
        <title>Genomic Encyclopedia of Type Strains, Phase III (KMG-III): the genomes of soil and plant-associated and newly described type strains.</title>
        <authorList>
            <person name="Whitman W."/>
        </authorList>
    </citation>
    <scope>NUCLEOTIDE SEQUENCE</scope>
    <source>
        <strain evidence="6">CPCC 202695</strain>
    </source>
</reference>
<reference evidence="7" key="1">
    <citation type="submission" date="2016-10" db="EMBL/GenBank/DDBJ databases">
        <authorList>
            <person name="de Groot N.N."/>
        </authorList>
    </citation>
    <scope>NUCLEOTIDE SEQUENCE [LARGE SCALE GENOMIC DNA]</scope>
    <source>
        <strain evidence="7">CPCC 202695</strain>
    </source>
</reference>
<dbReference type="SUPFAM" id="SSF46689">
    <property type="entry name" value="Homeodomain-like"/>
    <property type="match status" value="1"/>
</dbReference>
<dbReference type="GO" id="GO:0003700">
    <property type="term" value="F:DNA-binding transcription factor activity"/>
    <property type="evidence" value="ECO:0007669"/>
    <property type="project" value="TreeGrafter"/>
</dbReference>
<feature type="DNA-binding region" description="H-T-H motif" evidence="4">
    <location>
        <begin position="29"/>
        <end position="48"/>
    </location>
</feature>
<feature type="domain" description="HTH tetR-type" evidence="5">
    <location>
        <begin position="6"/>
        <end position="66"/>
    </location>
</feature>
<organism evidence="7 8">
    <name type="scientific">Agromyces flavus</name>
    <dbReference type="NCBI Taxonomy" id="589382"/>
    <lineage>
        <taxon>Bacteria</taxon>
        <taxon>Bacillati</taxon>
        <taxon>Actinomycetota</taxon>
        <taxon>Actinomycetes</taxon>
        <taxon>Micrococcales</taxon>
        <taxon>Microbacteriaceae</taxon>
        <taxon>Agromyces</taxon>
    </lineage>
</organism>
<dbReference type="STRING" id="589382.SAMN04489721_1523"/>
<dbReference type="Proteomes" id="UP000199482">
    <property type="component" value="Chromosome I"/>
</dbReference>
<dbReference type="PROSITE" id="PS50977">
    <property type="entry name" value="HTH_TETR_2"/>
    <property type="match status" value="1"/>
</dbReference>
<dbReference type="PANTHER" id="PTHR30055">
    <property type="entry name" value="HTH-TYPE TRANSCRIPTIONAL REGULATOR RUTR"/>
    <property type="match status" value="1"/>
</dbReference>
<dbReference type="EMBL" id="SODL02000004">
    <property type="protein sequence ID" value="MCP2368478.1"/>
    <property type="molecule type" value="Genomic_DNA"/>
</dbReference>
<evidence type="ECO:0000259" key="5">
    <source>
        <dbReference type="PROSITE" id="PS50977"/>
    </source>
</evidence>
<evidence type="ECO:0000256" key="1">
    <source>
        <dbReference type="ARBA" id="ARBA00023015"/>
    </source>
</evidence>
<dbReference type="GO" id="GO:0000976">
    <property type="term" value="F:transcription cis-regulatory region binding"/>
    <property type="evidence" value="ECO:0007669"/>
    <property type="project" value="TreeGrafter"/>
</dbReference>
<dbReference type="InterPro" id="IPR025996">
    <property type="entry name" value="MT1864/Rv1816-like_C"/>
</dbReference>
<protein>
    <submittedName>
        <fullName evidence="6">AcrR family transcriptional regulator</fullName>
    </submittedName>
    <submittedName>
        <fullName evidence="7">DNA-binding transcriptional regulator, AcrR family</fullName>
    </submittedName>
</protein>
<proteinExistence type="predicted"/>
<dbReference type="InterPro" id="IPR001647">
    <property type="entry name" value="HTH_TetR"/>
</dbReference>
<reference evidence="8" key="2">
    <citation type="submission" date="2016-10" db="EMBL/GenBank/DDBJ databases">
        <authorList>
            <person name="Varghese N."/>
            <person name="Submissions S."/>
        </authorList>
    </citation>
    <scope>NUCLEOTIDE SEQUENCE [LARGE SCALE GENOMIC DNA]</scope>
    <source>
        <strain evidence="8">CPCC 202695</strain>
    </source>
</reference>
<evidence type="ECO:0000256" key="4">
    <source>
        <dbReference type="PROSITE-ProRule" id="PRU00335"/>
    </source>
</evidence>
<keyword evidence="2 4" id="KW-0238">DNA-binding</keyword>
<dbReference type="Gene3D" id="1.10.357.10">
    <property type="entry name" value="Tetracycline Repressor, domain 2"/>
    <property type="match status" value="1"/>
</dbReference>
<dbReference type="RefSeq" id="WP_092670642.1">
    <property type="nucleotide sequence ID" value="NZ_BMDN01000004.1"/>
</dbReference>
<dbReference type="Proteomes" id="UP000893823">
    <property type="component" value="Unassembled WGS sequence"/>
</dbReference>
<evidence type="ECO:0000313" key="8">
    <source>
        <dbReference type="Proteomes" id="UP000199482"/>
    </source>
</evidence>
<dbReference type="InterPro" id="IPR036271">
    <property type="entry name" value="Tet_transcr_reg_TetR-rel_C_sf"/>
</dbReference>
<dbReference type="OrthoDB" id="71867at2"/>
<dbReference type="SUPFAM" id="SSF48498">
    <property type="entry name" value="Tetracyclin repressor-like, C-terminal domain"/>
    <property type="match status" value="1"/>
</dbReference>
<name>A0A1H1T8U9_9MICO</name>
<evidence type="ECO:0000313" key="6">
    <source>
        <dbReference type="EMBL" id="MCP2368478.1"/>
    </source>
</evidence>
<dbReference type="PANTHER" id="PTHR30055:SF234">
    <property type="entry name" value="HTH-TYPE TRANSCRIPTIONAL REGULATOR BETI"/>
    <property type="match status" value="1"/>
</dbReference>
<dbReference type="InterPro" id="IPR050109">
    <property type="entry name" value="HTH-type_TetR-like_transc_reg"/>
</dbReference>
<keyword evidence="9" id="KW-1185">Reference proteome</keyword>
<evidence type="ECO:0000313" key="7">
    <source>
        <dbReference type="EMBL" id="SDS56029.1"/>
    </source>
</evidence>
<evidence type="ECO:0000313" key="9">
    <source>
        <dbReference type="Proteomes" id="UP000893823"/>
    </source>
</evidence>
<dbReference type="EMBL" id="LT629755">
    <property type="protein sequence ID" value="SDS56029.1"/>
    <property type="molecule type" value="Genomic_DNA"/>
</dbReference>
<dbReference type="Pfam" id="PF00440">
    <property type="entry name" value="TetR_N"/>
    <property type="match status" value="1"/>
</dbReference>
<keyword evidence="1" id="KW-0805">Transcription regulation</keyword>
<dbReference type="Pfam" id="PF13305">
    <property type="entry name" value="TetR_C_33"/>
    <property type="match status" value="1"/>
</dbReference>
<dbReference type="Gene3D" id="1.10.10.60">
    <property type="entry name" value="Homeodomain-like"/>
    <property type="match status" value="1"/>
</dbReference>
<dbReference type="InterPro" id="IPR009057">
    <property type="entry name" value="Homeodomain-like_sf"/>
</dbReference>
<evidence type="ECO:0000256" key="3">
    <source>
        <dbReference type="ARBA" id="ARBA00023163"/>
    </source>
</evidence>